<protein>
    <submittedName>
        <fullName evidence="1">Uncharacterized protein</fullName>
    </submittedName>
</protein>
<sequence>MDVTGSDNLKSDDHGAYNVVFNYSSTPSTIQDRFSSMDFLRLNGVPSAMFDSLTRTYARRVHGKNRTLLVDQTLTWVQDRKHGGVRYIVGHSGVGKTTLAQAIADRCDRMGQPVASFFFSRSDPAANHTKRLVSTLAYQLANQGEIYTDHIVAVLKRSPSILEKSVDIQWSRLIIDTSQRPSPNPIPLVIVLDGLDECQNKDEQVQFLQLLFTTQAPLVKIIITFRPASHIRKVLPSSVLHSECFITLGNSPDDQHDIREFLQYSFQKISNEIVLEMGGNGDWVSDTVREKLVDMASGQFSFAAAVLSFIDGAFANPRTLLEDVLACRSQAVRPLDSAYLTDMQRLMADIPPEHHTLTNDLITFLALHQSHQSHPFPILSISAFWSAEPFGVRRILNFLDSEVVVSDDSMAFRHQSFLNFLLSPTFPHPFQRHDTDFSAIAIRSLRIMSKYKSVEEADAGIIDSTFAQWLYQCASSRPVTSMISLLLRMDRDMWLDWAVAQPWSSIDPAYARFISWLRSQYFFGWIGRRFPPQLLFNARREWLRRCPDEVVRELVDEDLRSLYDQGEINAGDCLLLVNILHEQVLTHGDTLKQFGSDKTENIAVLRQILDSEDYKTTSQRFPQELLPFEDRPWDILTKSPVRYLSLKSLWNFLKQSIGLLLGLIYYTVRDSKSLGH</sequence>
<gene>
    <name evidence="1" type="ORF">BDN72DRAFT_289828</name>
</gene>
<name>A0ACD3AFC0_9AGAR</name>
<proteinExistence type="predicted"/>
<accession>A0ACD3AFC0</accession>
<organism evidence="1 2">
    <name type="scientific">Pluteus cervinus</name>
    <dbReference type="NCBI Taxonomy" id="181527"/>
    <lineage>
        <taxon>Eukaryota</taxon>
        <taxon>Fungi</taxon>
        <taxon>Dikarya</taxon>
        <taxon>Basidiomycota</taxon>
        <taxon>Agaricomycotina</taxon>
        <taxon>Agaricomycetes</taxon>
        <taxon>Agaricomycetidae</taxon>
        <taxon>Agaricales</taxon>
        <taxon>Pluteineae</taxon>
        <taxon>Pluteaceae</taxon>
        <taxon>Pluteus</taxon>
    </lineage>
</organism>
<dbReference type="Proteomes" id="UP000308600">
    <property type="component" value="Unassembled WGS sequence"/>
</dbReference>
<evidence type="ECO:0000313" key="2">
    <source>
        <dbReference type="Proteomes" id="UP000308600"/>
    </source>
</evidence>
<reference evidence="1 2" key="1">
    <citation type="journal article" date="2019" name="Nat. Ecol. Evol.">
        <title>Megaphylogeny resolves global patterns of mushroom evolution.</title>
        <authorList>
            <person name="Varga T."/>
            <person name="Krizsan K."/>
            <person name="Foldi C."/>
            <person name="Dima B."/>
            <person name="Sanchez-Garcia M."/>
            <person name="Sanchez-Ramirez S."/>
            <person name="Szollosi G.J."/>
            <person name="Szarkandi J.G."/>
            <person name="Papp V."/>
            <person name="Albert L."/>
            <person name="Andreopoulos W."/>
            <person name="Angelini C."/>
            <person name="Antonin V."/>
            <person name="Barry K.W."/>
            <person name="Bougher N.L."/>
            <person name="Buchanan P."/>
            <person name="Buyck B."/>
            <person name="Bense V."/>
            <person name="Catcheside P."/>
            <person name="Chovatia M."/>
            <person name="Cooper J."/>
            <person name="Damon W."/>
            <person name="Desjardin D."/>
            <person name="Finy P."/>
            <person name="Geml J."/>
            <person name="Haridas S."/>
            <person name="Hughes K."/>
            <person name="Justo A."/>
            <person name="Karasinski D."/>
            <person name="Kautmanova I."/>
            <person name="Kiss B."/>
            <person name="Kocsube S."/>
            <person name="Kotiranta H."/>
            <person name="LaButti K.M."/>
            <person name="Lechner B.E."/>
            <person name="Liimatainen K."/>
            <person name="Lipzen A."/>
            <person name="Lukacs Z."/>
            <person name="Mihaltcheva S."/>
            <person name="Morgado L.N."/>
            <person name="Niskanen T."/>
            <person name="Noordeloos M.E."/>
            <person name="Ohm R.A."/>
            <person name="Ortiz-Santana B."/>
            <person name="Ovrebo C."/>
            <person name="Racz N."/>
            <person name="Riley R."/>
            <person name="Savchenko A."/>
            <person name="Shiryaev A."/>
            <person name="Soop K."/>
            <person name="Spirin V."/>
            <person name="Szebenyi C."/>
            <person name="Tomsovsky M."/>
            <person name="Tulloss R.E."/>
            <person name="Uehling J."/>
            <person name="Grigoriev I.V."/>
            <person name="Vagvolgyi C."/>
            <person name="Papp T."/>
            <person name="Martin F.M."/>
            <person name="Miettinen O."/>
            <person name="Hibbett D.S."/>
            <person name="Nagy L.G."/>
        </authorList>
    </citation>
    <scope>NUCLEOTIDE SEQUENCE [LARGE SCALE GENOMIC DNA]</scope>
    <source>
        <strain evidence="1 2">NL-1719</strain>
    </source>
</reference>
<evidence type="ECO:0000313" key="1">
    <source>
        <dbReference type="EMBL" id="TFK64009.1"/>
    </source>
</evidence>
<keyword evidence="2" id="KW-1185">Reference proteome</keyword>
<dbReference type="EMBL" id="ML208493">
    <property type="protein sequence ID" value="TFK64009.1"/>
    <property type="molecule type" value="Genomic_DNA"/>
</dbReference>